<dbReference type="SUPFAM" id="SSF52540">
    <property type="entry name" value="P-loop containing nucleoside triphosphate hydrolases"/>
    <property type="match status" value="1"/>
</dbReference>
<dbReference type="Gene3D" id="1.10.260.100">
    <property type="match status" value="1"/>
</dbReference>
<evidence type="ECO:0000256" key="2">
    <source>
        <dbReference type="ARBA" id="ARBA00022737"/>
    </source>
</evidence>
<dbReference type="Pfam" id="PF17830">
    <property type="entry name" value="STI1-HOP_DP"/>
    <property type="match status" value="1"/>
</dbReference>
<dbReference type="GO" id="GO:0071816">
    <property type="term" value="P:tail-anchored membrane protein insertion into ER membrane"/>
    <property type="evidence" value="ECO:0007669"/>
    <property type="project" value="TreeGrafter"/>
</dbReference>
<evidence type="ECO:0000259" key="4">
    <source>
        <dbReference type="SMART" id="SM00727"/>
    </source>
</evidence>
<feature type="domain" description="STI1" evidence="4">
    <location>
        <begin position="532"/>
        <end position="572"/>
    </location>
</feature>
<dbReference type="EMBL" id="HBKQ01001506">
    <property type="protein sequence ID" value="CAE2201792.1"/>
    <property type="molecule type" value="Transcribed_RNA"/>
</dbReference>
<name>A0A7S4HKC3_9STRA</name>
<feature type="compositionally biased region" description="Low complexity" evidence="3">
    <location>
        <begin position="503"/>
        <end position="514"/>
    </location>
</feature>
<dbReference type="InterPro" id="IPR016300">
    <property type="entry name" value="ATPase_ArsA/GET3"/>
</dbReference>
<protein>
    <recommendedName>
        <fullName evidence="4">STI1 domain-containing protein</fullName>
    </recommendedName>
</protein>
<dbReference type="Pfam" id="PF02374">
    <property type="entry name" value="ArsA_ATPase"/>
    <property type="match status" value="2"/>
</dbReference>
<accession>A0A7S4HKC3</accession>
<dbReference type="AlphaFoldDB" id="A0A7S4HKC3"/>
<evidence type="ECO:0000256" key="1">
    <source>
        <dbReference type="ARBA" id="ARBA00011040"/>
    </source>
</evidence>
<dbReference type="PANTHER" id="PTHR10803:SF3">
    <property type="entry name" value="ATPASE GET3"/>
    <property type="match status" value="1"/>
</dbReference>
<comment type="similarity">
    <text evidence="1">Belongs to the arsA ATPase family.</text>
</comment>
<dbReference type="CDD" id="cd02035">
    <property type="entry name" value="ArsA"/>
    <property type="match status" value="1"/>
</dbReference>
<dbReference type="InterPro" id="IPR027417">
    <property type="entry name" value="P-loop_NTPase"/>
</dbReference>
<dbReference type="InterPro" id="IPR006636">
    <property type="entry name" value="STI1_HS-bd"/>
</dbReference>
<dbReference type="PANTHER" id="PTHR10803">
    <property type="entry name" value="ARSENICAL PUMP-DRIVING ATPASE ARSENITE-TRANSLOCATING ATPASE"/>
    <property type="match status" value="1"/>
</dbReference>
<evidence type="ECO:0000256" key="3">
    <source>
        <dbReference type="SAM" id="MobiDB-lite"/>
    </source>
</evidence>
<dbReference type="SMART" id="SM00727">
    <property type="entry name" value="STI1"/>
    <property type="match status" value="1"/>
</dbReference>
<evidence type="ECO:0000313" key="5">
    <source>
        <dbReference type="EMBL" id="CAE2201792.1"/>
    </source>
</evidence>
<dbReference type="Gene3D" id="3.40.50.300">
    <property type="entry name" value="P-loop containing nucleotide triphosphate hydrolases"/>
    <property type="match status" value="1"/>
</dbReference>
<dbReference type="GO" id="GO:0043529">
    <property type="term" value="C:GET complex"/>
    <property type="evidence" value="ECO:0007669"/>
    <property type="project" value="TreeGrafter"/>
</dbReference>
<sequence>MTLDSLLWDAVGGKNVSGDGTTNDSDLKFIFVGGKGGVGKTTSSSAIATLLARRCNKRVLLVSTDPAHSLGDAFRTSFSNQPISPDLPNLHVMEIDPSDSMKAEMEKWAKLADEVSGGTENDLVKNIHSFQEWLSGIPGIDEATALSSAIKHIESGEYDIIVFDTAPTGHTLKLLALPEILSAGIEKLQGWQSTIWGFVETFKSIRPGAAGAASKRKVDAKAEVAARLEEYRRVIQKVAMMLQDELRTRFIVVCIAEYLSISETQRLLQELKRNKVRVSNVIVNQLVIQQALEKDELEELEGLAEVGSLHLAQKLLGKTVHACRLTTARKTIQEKYLKQLKTFPEAQGILDGICEVPLLPEEVTGNAALERFGSLMVACPPDLKTINESGIKSHVVAKPLYDDQLRGIVGQTGDNEEHTENKHAIDLTPTIGDTVSIQGLAKSAMYNGLNGTVISGLDEETGRFGVSVEYEGKKKKLALQLKNLSLEEKAKKQKKSLGEVTPSSANASGSAEGAHNVMTEDNVNKAKGILEDPEIKAIIAQNPRFKDAVEDVTENPMNIMKYLMDPEMSPLISKAMEKLKSP</sequence>
<dbReference type="GO" id="GO:0016887">
    <property type="term" value="F:ATP hydrolysis activity"/>
    <property type="evidence" value="ECO:0007669"/>
    <property type="project" value="InterPro"/>
</dbReference>
<dbReference type="InterPro" id="IPR025723">
    <property type="entry name" value="ArsA/GET3_ATPase-like"/>
</dbReference>
<gene>
    <name evidence="5" type="ORF">OAUR00152_LOCUS1022</name>
</gene>
<organism evidence="5">
    <name type="scientific">Odontella aurita</name>
    <dbReference type="NCBI Taxonomy" id="265563"/>
    <lineage>
        <taxon>Eukaryota</taxon>
        <taxon>Sar</taxon>
        <taxon>Stramenopiles</taxon>
        <taxon>Ochrophyta</taxon>
        <taxon>Bacillariophyta</taxon>
        <taxon>Mediophyceae</taxon>
        <taxon>Biddulphiophycidae</taxon>
        <taxon>Eupodiscales</taxon>
        <taxon>Odontellaceae</taxon>
        <taxon>Odontella</taxon>
    </lineage>
</organism>
<reference evidence="5" key="1">
    <citation type="submission" date="2021-01" db="EMBL/GenBank/DDBJ databases">
        <authorList>
            <person name="Corre E."/>
            <person name="Pelletier E."/>
            <person name="Niang G."/>
            <person name="Scheremetjew M."/>
            <person name="Finn R."/>
            <person name="Kale V."/>
            <person name="Holt S."/>
            <person name="Cochrane G."/>
            <person name="Meng A."/>
            <person name="Brown T."/>
            <person name="Cohen L."/>
        </authorList>
    </citation>
    <scope>NUCLEOTIDE SEQUENCE</scope>
    <source>
        <strain evidence="5">Isolate 1302-5</strain>
    </source>
</reference>
<feature type="region of interest" description="Disordered" evidence="3">
    <location>
        <begin position="493"/>
        <end position="518"/>
    </location>
</feature>
<dbReference type="NCBIfam" id="TIGR00345">
    <property type="entry name" value="GET3_arsA_TRC40"/>
    <property type="match status" value="1"/>
</dbReference>
<dbReference type="GO" id="GO:0005524">
    <property type="term" value="F:ATP binding"/>
    <property type="evidence" value="ECO:0007669"/>
    <property type="project" value="InterPro"/>
</dbReference>
<keyword evidence="2" id="KW-0677">Repeat</keyword>
<proteinExistence type="inferred from homology"/>
<dbReference type="InterPro" id="IPR041243">
    <property type="entry name" value="STI1/HOP_DP"/>
</dbReference>